<dbReference type="PANTHER" id="PTHR30432">
    <property type="entry name" value="TRANSCRIPTIONAL REGULATOR MODE"/>
    <property type="match status" value="1"/>
</dbReference>
<reference evidence="7 8" key="1">
    <citation type="submission" date="2023-07" db="EMBL/GenBank/DDBJ databases">
        <title>Sorghum-associated microbial communities from plants grown in Nebraska, USA.</title>
        <authorList>
            <person name="Schachtman D."/>
        </authorList>
    </citation>
    <scope>NUCLEOTIDE SEQUENCE [LARGE SCALE GENOMIC DNA]</scope>
    <source>
        <strain evidence="7 8">DS1781</strain>
    </source>
</reference>
<name>A0ABU1NJK6_9BURK</name>
<dbReference type="InterPro" id="IPR036388">
    <property type="entry name" value="WH-like_DNA-bd_sf"/>
</dbReference>
<dbReference type="Gene3D" id="1.10.10.10">
    <property type="entry name" value="Winged helix-like DNA-binding domain superfamily/Winged helix DNA-binding domain"/>
    <property type="match status" value="1"/>
</dbReference>
<sequence length="250" mass="25200">MASPRFGDALGHGMSDKRIDILRGIGRTGSISQAAREAAVSYKAAWQAVATLTNLAGVPLVERAVGGAGGGGASLTAHGRQLLELADALALARRDVQSRAGAAGAGSAVARLAIRTSMRNQLPATVQAIESTGRIVRVRLALAGAQPIAARITQESAELLGLAEGMAAIALCKATAVRIERAAAPRRARGNLLAGVVQGVARGEDGDEIAVALEGGLQLVGFAPGGSGLRARQRVQACVDEAAVVVALPG</sequence>
<dbReference type="PIRSF" id="PIRSF005763">
    <property type="entry name" value="Txn_reg_ModE"/>
    <property type="match status" value="1"/>
</dbReference>
<evidence type="ECO:0000259" key="6">
    <source>
        <dbReference type="PROSITE" id="PS51866"/>
    </source>
</evidence>
<keyword evidence="4" id="KW-0677">Repeat</keyword>
<comment type="caution">
    <text evidence="7">The sequence shown here is derived from an EMBL/GenBank/DDBJ whole genome shotgun (WGS) entry which is preliminary data.</text>
</comment>
<dbReference type="SUPFAM" id="SSF50331">
    <property type="entry name" value="MOP-like"/>
    <property type="match status" value="1"/>
</dbReference>
<comment type="similarity">
    <text evidence="1 5">Belongs to the ModE family.</text>
</comment>
<dbReference type="RefSeq" id="WP_309904499.1">
    <property type="nucleotide sequence ID" value="NZ_JAVDRF010000009.1"/>
</dbReference>
<dbReference type="InterPro" id="IPR016462">
    <property type="entry name" value="ModE"/>
</dbReference>
<dbReference type="PANTHER" id="PTHR30432:SF1">
    <property type="entry name" value="DNA-BINDING TRANSCRIPTIONAL DUAL REGULATOR MODE"/>
    <property type="match status" value="1"/>
</dbReference>
<dbReference type="Gene3D" id="2.40.50.100">
    <property type="match status" value="1"/>
</dbReference>
<accession>A0ABU1NJK6</accession>
<evidence type="ECO:0000256" key="1">
    <source>
        <dbReference type="ARBA" id="ARBA00008110"/>
    </source>
</evidence>
<protein>
    <submittedName>
        <fullName evidence="7">Molybdate transport system regulatory protein</fullName>
    </submittedName>
</protein>
<dbReference type="PROSITE" id="PS51866">
    <property type="entry name" value="MOP"/>
    <property type="match status" value="1"/>
</dbReference>
<keyword evidence="2 5" id="KW-0813">Transport</keyword>
<evidence type="ECO:0000256" key="4">
    <source>
        <dbReference type="ARBA" id="ARBA00022737"/>
    </source>
</evidence>
<dbReference type="InterPro" id="IPR000847">
    <property type="entry name" value="LysR_HTH_N"/>
</dbReference>
<keyword evidence="3 5" id="KW-0500">Molybdenum</keyword>
<dbReference type="InterPro" id="IPR008995">
    <property type="entry name" value="Mo/tungstate-bd_C_term_dom"/>
</dbReference>
<evidence type="ECO:0000313" key="8">
    <source>
        <dbReference type="Proteomes" id="UP001184230"/>
    </source>
</evidence>
<organism evidence="7 8">
    <name type="scientific">Variovorax soli</name>
    <dbReference type="NCBI Taxonomy" id="376815"/>
    <lineage>
        <taxon>Bacteria</taxon>
        <taxon>Pseudomonadati</taxon>
        <taxon>Pseudomonadota</taxon>
        <taxon>Betaproteobacteria</taxon>
        <taxon>Burkholderiales</taxon>
        <taxon>Comamonadaceae</taxon>
        <taxon>Variovorax</taxon>
    </lineage>
</organism>
<evidence type="ECO:0000313" key="7">
    <source>
        <dbReference type="EMBL" id="MDR6538051.1"/>
    </source>
</evidence>
<keyword evidence="8" id="KW-1185">Reference proteome</keyword>
<dbReference type="EMBL" id="JAVDRF010000009">
    <property type="protein sequence ID" value="MDR6538051.1"/>
    <property type="molecule type" value="Genomic_DNA"/>
</dbReference>
<dbReference type="InterPro" id="IPR005116">
    <property type="entry name" value="Transp-assoc_OB_typ1"/>
</dbReference>
<gene>
    <name evidence="7" type="ORF">J2739_003838</name>
</gene>
<dbReference type="NCBIfam" id="TIGR00638">
    <property type="entry name" value="Mop"/>
    <property type="match status" value="1"/>
</dbReference>
<dbReference type="InterPro" id="IPR036390">
    <property type="entry name" value="WH_DNA-bd_sf"/>
</dbReference>
<proteinExistence type="inferred from homology"/>
<evidence type="ECO:0000256" key="5">
    <source>
        <dbReference type="PIRNR" id="PIRNR005763"/>
    </source>
</evidence>
<dbReference type="InterPro" id="IPR004606">
    <property type="entry name" value="Mop_domain"/>
</dbReference>
<feature type="domain" description="Mop" evidence="6">
    <location>
        <begin position="115"/>
        <end position="181"/>
    </location>
</feature>
<dbReference type="InterPro" id="IPR051815">
    <property type="entry name" value="Molybdate_resp_trans_reg"/>
</dbReference>
<dbReference type="SUPFAM" id="SSF46785">
    <property type="entry name" value="Winged helix' DNA-binding domain"/>
    <property type="match status" value="1"/>
</dbReference>
<dbReference type="Proteomes" id="UP001184230">
    <property type="component" value="Unassembled WGS sequence"/>
</dbReference>
<dbReference type="Pfam" id="PF03459">
    <property type="entry name" value="TOBE"/>
    <property type="match status" value="1"/>
</dbReference>
<evidence type="ECO:0000256" key="3">
    <source>
        <dbReference type="ARBA" id="ARBA00022505"/>
    </source>
</evidence>
<evidence type="ECO:0000256" key="2">
    <source>
        <dbReference type="ARBA" id="ARBA00022448"/>
    </source>
</evidence>
<dbReference type="Pfam" id="PF00126">
    <property type="entry name" value="HTH_1"/>
    <property type="match status" value="1"/>
</dbReference>